<dbReference type="SUPFAM" id="SSF54637">
    <property type="entry name" value="Thioesterase/thiol ester dehydrase-isomerase"/>
    <property type="match status" value="1"/>
</dbReference>
<name>A0ABW6PF87_9NOCA</name>
<feature type="domain" description="MaoC-like" evidence="2">
    <location>
        <begin position="11"/>
        <end position="127"/>
    </location>
</feature>
<sequence>MAVLAADRLADEVGTDLGHSRWILIDQARIDAFADTTEDHQWIHVDRDRASTGPFGTTIAHGYLSLSLVAGFLDELFQPHGARMMVNYGTDRVRFPHPVPVDSRLRGHGEIVAVSSVAGGTQVTIRMTVEIDGLAKPACVADVLVRVVSD</sequence>
<evidence type="ECO:0000259" key="2">
    <source>
        <dbReference type="Pfam" id="PF01575"/>
    </source>
</evidence>
<dbReference type="PANTHER" id="PTHR42993:SF1">
    <property type="entry name" value="MAOC-LIKE DEHYDRATASE DOMAIN-CONTAINING PROTEIN"/>
    <property type="match status" value="1"/>
</dbReference>
<accession>A0ABW6PF87</accession>
<dbReference type="InterPro" id="IPR029069">
    <property type="entry name" value="HotDog_dom_sf"/>
</dbReference>
<dbReference type="InterPro" id="IPR039375">
    <property type="entry name" value="NodN-like"/>
</dbReference>
<comment type="similarity">
    <text evidence="1">Belongs to the enoyl-CoA hydratase/isomerase family.</text>
</comment>
<evidence type="ECO:0000256" key="1">
    <source>
        <dbReference type="ARBA" id="ARBA00005254"/>
    </source>
</evidence>
<dbReference type="EMBL" id="JBIAMT010000011">
    <property type="protein sequence ID" value="MFF0501843.1"/>
    <property type="molecule type" value="Genomic_DNA"/>
</dbReference>
<dbReference type="PANTHER" id="PTHR42993">
    <property type="entry name" value="MAOC-LIKE DEHYDRATASE DOMAIN-CONTAINING PROTEIN"/>
    <property type="match status" value="1"/>
</dbReference>
<evidence type="ECO:0000313" key="4">
    <source>
        <dbReference type="Proteomes" id="UP001601442"/>
    </source>
</evidence>
<dbReference type="InterPro" id="IPR002539">
    <property type="entry name" value="MaoC-like_dom"/>
</dbReference>
<dbReference type="Gene3D" id="3.10.129.10">
    <property type="entry name" value="Hotdog Thioesterase"/>
    <property type="match status" value="1"/>
</dbReference>
<proteinExistence type="inferred from homology"/>
<keyword evidence="4" id="KW-1185">Reference proteome</keyword>
<comment type="caution">
    <text evidence="3">The sequence shown here is derived from an EMBL/GenBank/DDBJ whole genome shotgun (WGS) entry which is preliminary data.</text>
</comment>
<reference evidence="3 4" key="1">
    <citation type="submission" date="2024-10" db="EMBL/GenBank/DDBJ databases">
        <title>The Natural Products Discovery Center: Release of the First 8490 Sequenced Strains for Exploring Actinobacteria Biosynthetic Diversity.</title>
        <authorList>
            <person name="Kalkreuter E."/>
            <person name="Kautsar S.A."/>
            <person name="Yang D."/>
            <person name="Bader C.D."/>
            <person name="Teijaro C.N."/>
            <person name="Fluegel L."/>
            <person name="Davis C.M."/>
            <person name="Simpson J.R."/>
            <person name="Lauterbach L."/>
            <person name="Steele A.D."/>
            <person name="Gui C."/>
            <person name="Meng S."/>
            <person name="Li G."/>
            <person name="Viehrig K."/>
            <person name="Ye F."/>
            <person name="Su P."/>
            <person name="Kiefer A.F."/>
            <person name="Nichols A."/>
            <person name="Cepeda A.J."/>
            <person name="Yan W."/>
            <person name="Fan B."/>
            <person name="Jiang Y."/>
            <person name="Adhikari A."/>
            <person name="Zheng C.-J."/>
            <person name="Schuster L."/>
            <person name="Cowan T.M."/>
            <person name="Smanski M.J."/>
            <person name="Chevrette M.G."/>
            <person name="De Carvalho L.P.S."/>
            <person name="Shen B."/>
        </authorList>
    </citation>
    <scope>NUCLEOTIDE SEQUENCE [LARGE SCALE GENOMIC DNA]</scope>
    <source>
        <strain evidence="3 4">NPDC004119</strain>
    </source>
</reference>
<dbReference type="Proteomes" id="UP001601442">
    <property type="component" value="Unassembled WGS sequence"/>
</dbReference>
<evidence type="ECO:0000313" key="3">
    <source>
        <dbReference type="EMBL" id="MFF0501843.1"/>
    </source>
</evidence>
<dbReference type="RefSeq" id="WP_387401853.1">
    <property type="nucleotide sequence ID" value="NZ_JBIAMT010000011.1"/>
</dbReference>
<protein>
    <submittedName>
        <fullName evidence="3">MaoC family dehydratase</fullName>
    </submittedName>
</protein>
<dbReference type="CDD" id="cd03450">
    <property type="entry name" value="NodN"/>
    <property type="match status" value="1"/>
</dbReference>
<gene>
    <name evidence="3" type="ORF">ACFYU5_36035</name>
</gene>
<dbReference type="Pfam" id="PF01575">
    <property type="entry name" value="MaoC_dehydratas"/>
    <property type="match status" value="1"/>
</dbReference>
<organism evidence="3 4">
    <name type="scientific">Nocardia aobensis</name>
    <dbReference type="NCBI Taxonomy" id="257277"/>
    <lineage>
        <taxon>Bacteria</taxon>
        <taxon>Bacillati</taxon>
        <taxon>Actinomycetota</taxon>
        <taxon>Actinomycetes</taxon>
        <taxon>Mycobacteriales</taxon>
        <taxon>Nocardiaceae</taxon>
        <taxon>Nocardia</taxon>
    </lineage>
</organism>